<dbReference type="PANTHER" id="PTHR33823">
    <property type="entry name" value="RNA POLYMERASE-BINDING TRANSCRIPTION FACTOR DKSA-RELATED"/>
    <property type="match status" value="1"/>
</dbReference>
<feature type="region of interest" description="Disordered" evidence="2">
    <location>
        <begin position="21"/>
        <end position="51"/>
    </location>
</feature>
<dbReference type="AlphaFoldDB" id="A0A221MB62"/>
<sequence length="114" mass="13065">MLGDKKLEHFKKKLLEMKNDVEKQLDKDKQEGPNESARELADYDNHPADMGTEQFEQERDAGLKQVKEDRLQDINDALERIEKGTYGKSVVSGKPIPEERLEVEPTAKILVEEA</sequence>
<reference evidence="3 4" key="1">
    <citation type="journal article" date="2003" name="Int. J. Syst. Evol. Microbiol.">
        <title>Virgibacillus carmonensis sp. nov., Virgibacillus necropolis sp. nov. and Virgibacillus picturae sp. nov., three novel species isolated from deteriorated mural paintings, transfer of the species of the genus salibacillus to Virgibacillus, as Virgibacillus marismortui comb. nov. and Virgibacillus salexigens comb. nov., and emended description of the genus Virgibacillus.</title>
        <authorList>
            <person name="Heyrman J."/>
            <person name="Logan N.A."/>
            <person name="Busse H.J."/>
            <person name="Balcaen A."/>
            <person name="Lebbe L."/>
            <person name="Rodriguez-Diaz M."/>
            <person name="Swings J."/>
            <person name="De Vos P."/>
        </authorList>
    </citation>
    <scope>NUCLEOTIDE SEQUENCE [LARGE SCALE GENOMIC DNA]</scope>
    <source>
        <strain evidence="3 4">LMG 19488</strain>
    </source>
</reference>
<dbReference type="PROSITE" id="PS51128">
    <property type="entry name" value="ZF_DKSA_2"/>
    <property type="match status" value="1"/>
</dbReference>
<dbReference type="InterPro" id="IPR037187">
    <property type="entry name" value="DnaK_N"/>
</dbReference>
<dbReference type="EMBL" id="CP022437">
    <property type="protein sequence ID" value="ASN04906.1"/>
    <property type="molecule type" value="Genomic_DNA"/>
</dbReference>
<dbReference type="KEGG" id="vne:CFK40_07705"/>
<keyword evidence="4" id="KW-1185">Reference proteome</keyword>
<dbReference type="Proteomes" id="UP000204391">
    <property type="component" value="Chromosome"/>
</dbReference>
<dbReference type="Gene3D" id="1.20.120.910">
    <property type="entry name" value="DksA, coiled-coil domain"/>
    <property type="match status" value="1"/>
</dbReference>
<dbReference type="OrthoDB" id="9811543at2"/>
<name>A0A221MB62_9BACI</name>
<feature type="compositionally biased region" description="Basic and acidic residues" evidence="2">
    <location>
        <begin position="21"/>
        <end position="47"/>
    </location>
</feature>
<protein>
    <submittedName>
        <fullName evidence="3">Uncharacterized protein</fullName>
    </submittedName>
</protein>
<evidence type="ECO:0000256" key="1">
    <source>
        <dbReference type="PROSITE-ProRule" id="PRU00510"/>
    </source>
</evidence>
<accession>A0A221MB62</accession>
<gene>
    <name evidence="3" type="ORF">CFK40_07705</name>
</gene>
<dbReference type="RefSeq" id="WP_089531757.1">
    <property type="nucleotide sequence ID" value="NZ_CP022437.1"/>
</dbReference>
<proteinExistence type="predicted"/>
<evidence type="ECO:0000313" key="3">
    <source>
        <dbReference type="EMBL" id="ASN04906.1"/>
    </source>
</evidence>
<feature type="zinc finger region" description="dksA C4-type" evidence="1">
    <location>
        <begin position="89"/>
        <end position="113"/>
    </location>
</feature>
<organism evidence="3 4">
    <name type="scientific">Virgibacillus necropolis</name>
    <dbReference type="NCBI Taxonomy" id="163877"/>
    <lineage>
        <taxon>Bacteria</taxon>
        <taxon>Bacillati</taxon>
        <taxon>Bacillota</taxon>
        <taxon>Bacilli</taxon>
        <taxon>Bacillales</taxon>
        <taxon>Bacillaceae</taxon>
        <taxon>Virgibacillus</taxon>
    </lineage>
</organism>
<evidence type="ECO:0000256" key="2">
    <source>
        <dbReference type="SAM" id="MobiDB-lite"/>
    </source>
</evidence>
<evidence type="ECO:0000313" key="4">
    <source>
        <dbReference type="Proteomes" id="UP000204391"/>
    </source>
</evidence>
<dbReference type="SUPFAM" id="SSF109635">
    <property type="entry name" value="DnaK suppressor protein DksA, alpha-hairpin domain"/>
    <property type="match status" value="1"/>
</dbReference>
<dbReference type="PANTHER" id="PTHR33823:SF4">
    <property type="entry name" value="GENERAL STRESS PROTEIN 16O"/>
    <property type="match status" value="1"/>
</dbReference>